<name>A0A7Y3R8K1_9FLAO</name>
<dbReference type="Proteomes" id="UP000536509">
    <property type="component" value="Unassembled WGS sequence"/>
</dbReference>
<keyword evidence="2" id="KW-1185">Reference proteome</keyword>
<organism evidence="1 2">
    <name type="scientific">Flavobacterium rivulicola</name>
    <dbReference type="NCBI Taxonomy" id="2732161"/>
    <lineage>
        <taxon>Bacteria</taxon>
        <taxon>Pseudomonadati</taxon>
        <taxon>Bacteroidota</taxon>
        <taxon>Flavobacteriia</taxon>
        <taxon>Flavobacteriales</taxon>
        <taxon>Flavobacteriaceae</taxon>
        <taxon>Flavobacterium</taxon>
    </lineage>
</organism>
<accession>A0A7Y3R8K1</accession>
<dbReference type="InterPro" id="IPR032578">
    <property type="entry name" value="DUF4919"/>
</dbReference>
<evidence type="ECO:0000313" key="2">
    <source>
        <dbReference type="Proteomes" id="UP000536509"/>
    </source>
</evidence>
<sequence length="228" mass="26071">MKKYFALVLVLTSLTVCSQDQKFVKPDYKAIKKEVADKNSTFFYKKLEEKFNAADSTMTLEEKRHLYYGFTNQDRYSSFYTGAANDSLRSVLNKEVLETEDFKKIITYGSEVLNENPFDIRTLNIMSYAYEKQSNLTEAKNKAIQIGIIVEAIFSTGDGTSKENAFFVINVPHEYDIISVLGFEFGGKQSLIEGTYDYLTLAENPYGLKGFYFDMSPSFNKLAELLKD</sequence>
<reference evidence="1 2" key="1">
    <citation type="submission" date="2020-05" db="EMBL/GenBank/DDBJ databases">
        <title>Draft genome of Flavobacterium sp. IMCC34852.</title>
        <authorList>
            <person name="Song J."/>
            <person name="Cho J.-C."/>
        </authorList>
    </citation>
    <scope>NUCLEOTIDE SEQUENCE [LARGE SCALE GENOMIC DNA]</scope>
    <source>
        <strain evidence="1 2">IMCC34852</strain>
    </source>
</reference>
<dbReference type="AlphaFoldDB" id="A0A7Y3R8K1"/>
<dbReference type="RefSeq" id="WP_171221726.1">
    <property type="nucleotide sequence ID" value="NZ_CP121446.1"/>
</dbReference>
<protein>
    <submittedName>
        <fullName evidence="1">DUF4919 domain-containing protein</fullName>
    </submittedName>
</protein>
<gene>
    <name evidence="1" type="ORF">HKT18_04715</name>
</gene>
<dbReference type="Pfam" id="PF16266">
    <property type="entry name" value="DUF4919"/>
    <property type="match status" value="1"/>
</dbReference>
<proteinExistence type="predicted"/>
<comment type="caution">
    <text evidence="1">The sequence shown here is derived from an EMBL/GenBank/DDBJ whole genome shotgun (WGS) entry which is preliminary data.</text>
</comment>
<evidence type="ECO:0000313" key="1">
    <source>
        <dbReference type="EMBL" id="NNT71515.1"/>
    </source>
</evidence>
<dbReference type="EMBL" id="JABEVX010000002">
    <property type="protein sequence ID" value="NNT71515.1"/>
    <property type="molecule type" value="Genomic_DNA"/>
</dbReference>